<evidence type="ECO:0000313" key="17">
    <source>
        <dbReference type="EMBL" id="CAK7216503.1"/>
    </source>
</evidence>
<comment type="caution">
    <text evidence="17">The sequence shown here is derived from an EMBL/GenBank/DDBJ whole genome shotgun (WGS) entry which is preliminary data.</text>
</comment>
<keyword evidence="6" id="KW-0158">Chromosome</keyword>
<dbReference type="PROSITE" id="PS51567">
    <property type="entry name" value="SAM_MT43_SUVAR420_1"/>
    <property type="match status" value="1"/>
</dbReference>
<feature type="region of interest" description="Disordered" evidence="15">
    <location>
        <begin position="452"/>
        <end position="507"/>
    </location>
</feature>
<dbReference type="SMART" id="SM00317">
    <property type="entry name" value="SET"/>
    <property type="match status" value="1"/>
</dbReference>
<keyword evidence="11" id="KW-0539">Nucleus</keyword>
<feature type="compositionally biased region" description="Low complexity" evidence="15">
    <location>
        <begin position="776"/>
        <end position="815"/>
    </location>
</feature>
<evidence type="ECO:0000256" key="14">
    <source>
        <dbReference type="ARBA" id="ARBA00048081"/>
    </source>
</evidence>
<dbReference type="EMBL" id="CAWUHB010000012">
    <property type="protein sequence ID" value="CAK7216503.1"/>
    <property type="molecule type" value="Genomic_DNA"/>
</dbReference>
<feature type="region of interest" description="Disordered" evidence="15">
    <location>
        <begin position="776"/>
        <end position="848"/>
    </location>
</feature>
<evidence type="ECO:0000256" key="2">
    <source>
        <dbReference type="ARBA" id="ARBA00004123"/>
    </source>
</evidence>
<dbReference type="Gene3D" id="1.10.10.1700">
    <property type="entry name" value="Histone-lysine N-methyltransferase"/>
    <property type="match status" value="1"/>
</dbReference>
<feature type="region of interest" description="Disordered" evidence="15">
    <location>
        <begin position="526"/>
        <end position="568"/>
    </location>
</feature>
<organism evidence="17 18">
    <name type="scientific">Sporothrix curviconia</name>
    <dbReference type="NCBI Taxonomy" id="1260050"/>
    <lineage>
        <taxon>Eukaryota</taxon>
        <taxon>Fungi</taxon>
        <taxon>Dikarya</taxon>
        <taxon>Ascomycota</taxon>
        <taxon>Pezizomycotina</taxon>
        <taxon>Sordariomycetes</taxon>
        <taxon>Sordariomycetidae</taxon>
        <taxon>Ophiostomatales</taxon>
        <taxon>Ophiostomataceae</taxon>
        <taxon>Sporothrix</taxon>
    </lineage>
</organism>
<dbReference type="Pfam" id="PF00856">
    <property type="entry name" value="SET"/>
    <property type="match status" value="1"/>
</dbReference>
<dbReference type="GO" id="GO:0032259">
    <property type="term" value="P:methylation"/>
    <property type="evidence" value="ECO:0007669"/>
    <property type="project" value="UniProtKB-KW"/>
</dbReference>
<dbReference type="InterPro" id="IPR025783">
    <property type="entry name" value="Set9_fungi"/>
</dbReference>
<feature type="compositionally biased region" description="Basic and acidic residues" evidence="15">
    <location>
        <begin position="395"/>
        <end position="405"/>
    </location>
</feature>
<dbReference type="PANTHER" id="PTHR12977:SF4">
    <property type="entry name" value="HISTONE-LYSINE N-METHYLTRANSFERASE KMT5B"/>
    <property type="match status" value="1"/>
</dbReference>
<sequence length="848" mass="92905">MAPARSRNAPPKKHVLTLAQIASYDDILTDSLVDHAFYWTTIPKNRPSYLPSRGVKEEEITKIIQDHLVVDPDLQVAEEKLLATNGLGKFYRALKTDAEKEDFRRHLRRYMQIYLPDCPFEVAATNRYTIFQEEACLSARRFIKSGETIKYLSGIQVVITPEEEAELSERKKDFSIIVSSRKKEVNLFMGPARFSNHDCNANARLMTTGQAGIEIIATRSIGVGEEITVTYGDGYFGEDNCECLCKTCEDNLTNGWTQADGYVPVKQSVEDGGTTPVQGYSLRRRDEHSFNRGNSETPSLTPIARPKVSRASLRKLLRSTNDATPFADDSEGQQRGQKRGRASSLLATPPVTPAKRQKMALAGTESNDESSRASSEDASEEAGAHDDTPTPEDDATAKAEHDREQMPTPEASQQSDVCDSDPHDSIVVASTVTTTVVTETTTTMLKVEESTSIGGLALPTPESSLDSEEDENEKADVKMADAATEETSENAEVVTRTPRRGRPRKYATGSDELQATPKAVMRIKAEERKAPGGEEETGETGETGETEETGEAEEAETTSSGPTRQRVPGDYTLTPLLLAEPETAWVICSVCSKAFVQRDAYFTRMSCPRCERHSKLYGYMWPKTEPEGKWDKEERILDHRLVHRFLHAGDEAKIRGRKHPNGQDDDATVATDDDRHGSAADSTAPKKESLGSGIWRKLRYTVDKENAGKASKSTKAKPGKPTPATAATAATAAKTAKTAKTAQTTKTTKSTKMIKETVSKTTTTKITKTATVTKLSTKPASAAKPAAKASTLSRPTQRTAASARAASSTSGNRAGRLVKTVKAFRGTRRSERPRRASTRVSSEWDFVE</sequence>
<dbReference type="PROSITE" id="PS50280">
    <property type="entry name" value="SET"/>
    <property type="match status" value="1"/>
</dbReference>
<evidence type="ECO:0000256" key="10">
    <source>
        <dbReference type="ARBA" id="ARBA00022853"/>
    </source>
</evidence>
<feature type="compositionally biased region" description="Polar residues" evidence="15">
    <location>
        <begin position="291"/>
        <end position="300"/>
    </location>
</feature>
<evidence type="ECO:0000256" key="7">
    <source>
        <dbReference type="ARBA" id="ARBA00022603"/>
    </source>
</evidence>
<feature type="compositionally biased region" description="Acidic residues" evidence="15">
    <location>
        <begin position="533"/>
        <end position="556"/>
    </location>
</feature>
<keyword evidence="9" id="KW-0949">S-adenosyl-L-methionine</keyword>
<evidence type="ECO:0000256" key="8">
    <source>
        <dbReference type="ARBA" id="ARBA00022679"/>
    </source>
</evidence>
<evidence type="ECO:0000256" key="12">
    <source>
        <dbReference type="ARBA" id="ARBA00024057"/>
    </source>
</evidence>
<evidence type="ECO:0000256" key="4">
    <source>
        <dbReference type="ARBA" id="ARBA00014232"/>
    </source>
</evidence>
<dbReference type="CDD" id="cd10524">
    <property type="entry name" value="SET_Suv4-20-like"/>
    <property type="match status" value="1"/>
</dbReference>
<dbReference type="InterPro" id="IPR001214">
    <property type="entry name" value="SET_dom"/>
</dbReference>
<evidence type="ECO:0000256" key="13">
    <source>
        <dbReference type="ARBA" id="ARBA00030653"/>
    </source>
</evidence>
<evidence type="ECO:0000256" key="9">
    <source>
        <dbReference type="ARBA" id="ARBA00022691"/>
    </source>
</evidence>
<protein>
    <recommendedName>
        <fullName evidence="5">Histone-lysine N-methyltransferase SET9</fullName>
        <ecNumber evidence="12">2.1.1.372</ecNumber>
    </recommendedName>
    <alternativeName>
        <fullName evidence="4">Histone-lysine N-methyltransferase set9</fullName>
    </alternativeName>
    <alternativeName>
        <fullName evidence="13">SET domain protein 9</fullName>
    </alternativeName>
</protein>
<evidence type="ECO:0000256" key="6">
    <source>
        <dbReference type="ARBA" id="ARBA00022454"/>
    </source>
</evidence>
<dbReference type="Proteomes" id="UP001642405">
    <property type="component" value="Unassembled WGS sequence"/>
</dbReference>
<feature type="region of interest" description="Disordered" evidence="15">
    <location>
        <begin position="652"/>
        <end position="690"/>
    </location>
</feature>
<evidence type="ECO:0000256" key="11">
    <source>
        <dbReference type="ARBA" id="ARBA00023242"/>
    </source>
</evidence>
<dbReference type="InterPro" id="IPR046341">
    <property type="entry name" value="SET_dom_sf"/>
</dbReference>
<feature type="compositionally biased region" description="Basic and acidic residues" evidence="15">
    <location>
        <begin position="672"/>
        <end position="689"/>
    </location>
</feature>
<gene>
    <name evidence="17" type="primary">set9</name>
    <name evidence="17" type="ORF">SCUCBS95973_002820</name>
</gene>
<evidence type="ECO:0000256" key="3">
    <source>
        <dbReference type="ARBA" id="ARBA00004286"/>
    </source>
</evidence>
<feature type="compositionally biased region" description="Low complexity" evidence="15">
    <location>
        <begin position="722"/>
        <end position="751"/>
    </location>
</feature>
<keyword evidence="7 17" id="KW-0489">Methyltransferase</keyword>
<name>A0ABP0BAF3_9PEZI</name>
<evidence type="ECO:0000256" key="15">
    <source>
        <dbReference type="SAM" id="MobiDB-lite"/>
    </source>
</evidence>
<keyword evidence="8 17" id="KW-0808">Transferase</keyword>
<keyword evidence="10" id="KW-0156">Chromatin regulator</keyword>
<feature type="region of interest" description="Disordered" evidence="15">
    <location>
        <begin position="706"/>
        <end position="751"/>
    </location>
</feature>
<proteinExistence type="predicted"/>
<evidence type="ECO:0000313" key="18">
    <source>
        <dbReference type="Proteomes" id="UP001642405"/>
    </source>
</evidence>
<evidence type="ECO:0000259" key="16">
    <source>
        <dbReference type="PROSITE" id="PS50280"/>
    </source>
</evidence>
<dbReference type="SUPFAM" id="SSF82199">
    <property type="entry name" value="SET domain"/>
    <property type="match status" value="1"/>
</dbReference>
<accession>A0ABP0BAF3</accession>
<keyword evidence="18" id="KW-1185">Reference proteome</keyword>
<feature type="domain" description="SET" evidence="16">
    <location>
        <begin position="118"/>
        <end position="232"/>
    </location>
</feature>
<comment type="function">
    <text evidence="1">Histone methyltransferase that trimethylates 'Lys-20' of histone H4 to form H4K20me3.</text>
</comment>
<evidence type="ECO:0000256" key="1">
    <source>
        <dbReference type="ARBA" id="ARBA00001984"/>
    </source>
</evidence>
<dbReference type="Gene3D" id="2.170.270.10">
    <property type="entry name" value="SET domain"/>
    <property type="match status" value="1"/>
</dbReference>
<comment type="catalytic activity">
    <reaction evidence="14">
        <text>L-lysyl(20)-[histone H4] + 3 S-adenosyl-L-methionine = N(6),N(6),N(6)-trimethyl-L-lysyl(20)-[histone H4] + 3 S-adenosyl-L-homocysteine + 3 H(+)</text>
        <dbReference type="Rhea" id="RHEA:64456"/>
        <dbReference type="Rhea" id="RHEA-COMP:15554"/>
        <dbReference type="Rhea" id="RHEA-COMP:15998"/>
        <dbReference type="ChEBI" id="CHEBI:15378"/>
        <dbReference type="ChEBI" id="CHEBI:29969"/>
        <dbReference type="ChEBI" id="CHEBI:57856"/>
        <dbReference type="ChEBI" id="CHEBI:59789"/>
        <dbReference type="ChEBI" id="CHEBI:61961"/>
        <dbReference type="EC" id="2.1.1.372"/>
    </reaction>
</comment>
<reference evidence="17 18" key="1">
    <citation type="submission" date="2024-01" db="EMBL/GenBank/DDBJ databases">
        <authorList>
            <person name="Allen C."/>
            <person name="Tagirdzhanova G."/>
        </authorList>
    </citation>
    <scope>NUCLEOTIDE SEQUENCE [LARGE SCALE GENOMIC DNA]</scope>
</reference>
<dbReference type="InterPro" id="IPR039977">
    <property type="entry name" value="Suv4-20/Set9"/>
</dbReference>
<comment type="subcellular location">
    <subcellularLocation>
        <location evidence="3">Chromosome</location>
    </subcellularLocation>
    <subcellularLocation>
        <location evidence="2">Nucleus</location>
    </subcellularLocation>
</comment>
<dbReference type="PANTHER" id="PTHR12977">
    <property type="entry name" value="SUPPRESSOR OF VARIEGATION 4-20-RELATED"/>
    <property type="match status" value="1"/>
</dbReference>
<dbReference type="GO" id="GO:0140999">
    <property type="term" value="F:histone H3K4 trimethyltransferase activity"/>
    <property type="evidence" value="ECO:0007669"/>
    <property type="project" value="UniProtKB-EC"/>
</dbReference>
<dbReference type="EC" id="2.1.1.372" evidence="12"/>
<feature type="region of interest" description="Disordered" evidence="15">
    <location>
        <begin position="266"/>
        <end position="423"/>
    </location>
</feature>
<evidence type="ECO:0000256" key="5">
    <source>
        <dbReference type="ARBA" id="ARBA00015413"/>
    </source>
</evidence>
<dbReference type="InterPro" id="IPR041938">
    <property type="entry name" value="Hist-Lys_N-MTase_N"/>
</dbReference>